<evidence type="ECO:0000256" key="1">
    <source>
        <dbReference type="ARBA" id="ARBA00004606"/>
    </source>
</evidence>
<comment type="similarity">
    <text evidence="2">Belongs to the glycosyltransferase 31 family. Beta3-Gal-T subfamily.</text>
</comment>
<proteinExistence type="inferred from homology"/>
<feature type="chain" id="PRO_5004382213" description="Apple domain-containing protein" evidence="8">
    <location>
        <begin position="31"/>
        <end position="680"/>
    </location>
</feature>
<feature type="signal peptide" evidence="8">
    <location>
        <begin position="1"/>
        <end position="30"/>
    </location>
</feature>
<keyword evidence="6" id="KW-0472">Membrane</keyword>
<feature type="compositionally biased region" description="Basic and acidic residues" evidence="7">
    <location>
        <begin position="94"/>
        <end position="119"/>
    </location>
</feature>
<evidence type="ECO:0000256" key="6">
    <source>
        <dbReference type="ARBA" id="ARBA00023136"/>
    </source>
</evidence>
<dbReference type="GO" id="GO:0016020">
    <property type="term" value="C:membrane"/>
    <property type="evidence" value="ECO:0007669"/>
    <property type="project" value="UniProtKB-SubCell"/>
</dbReference>
<reference evidence="10 11" key="1">
    <citation type="journal article" date="2013" name="MBio">
        <title>Genome sequencing of the plant pathogen Taphrina deformans, the causal agent of peach leaf curl.</title>
        <authorList>
            <person name="Cisse O.H."/>
            <person name="Almeida J.M.G.C.F."/>
            <person name="Fonseca A."/>
            <person name="Kumar A.A."/>
            <person name="Salojaervi J."/>
            <person name="Overmyer K."/>
            <person name="Hauser P.M."/>
            <person name="Pagni M."/>
        </authorList>
    </citation>
    <scope>NUCLEOTIDE SEQUENCE [LARGE SCALE GENOMIC DNA]</scope>
    <source>
        <strain evidence="11">PYCC 5710 / ATCC 11124 / CBS 356.35 / IMI 108563 / JCM 9778 / NBRC 8474</strain>
    </source>
</reference>
<protein>
    <recommendedName>
        <fullName evidence="9">Apple domain-containing protein</fullName>
    </recommendedName>
</protein>
<keyword evidence="5" id="KW-1133">Transmembrane helix</keyword>
<keyword evidence="3" id="KW-0812">Transmembrane</keyword>
<feature type="region of interest" description="Disordered" evidence="7">
    <location>
        <begin position="94"/>
        <end position="266"/>
    </location>
</feature>
<dbReference type="PANTHER" id="PTHR23033:SF47">
    <property type="entry name" value="APPLE DOMAIN-CONTAINING PROTEIN-RELATED"/>
    <property type="match status" value="1"/>
</dbReference>
<keyword evidence="8" id="KW-0732">Signal</keyword>
<keyword evidence="11" id="KW-1185">Reference proteome</keyword>
<keyword evidence="4" id="KW-0735">Signal-anchor</keyword>
<evidence type="ECO:0000256" key="7">
    <source>
        <dbReference type="SAM" id="MobiDB-lite"/>
    </source>
</evidence>
<feature type="domain" description="Apple" evidence="9">
    <location>
        <begin position="617"/>
        <end position="648"/>
    </location>
</feature>
<dbReference type="Proteomes" id="UP000013776">
    <property type="component" value="Unassembled WGS sequence"/>
</dbReference>
<name>R4XL66_TAPDE</name>
<gene>
    <name evidence="10" type="ORF">TAPDE_000293</name>
</gene>
<organism evidence="10 11">
    <name type="scientific">Taphrina deformans (strain PYCC 5710 / ATCC 11124 / CBS 356.35 / IMI 108563 / JCM 9778 / NBRC 8474)</name>
    <name type="common">Peach leaf curl fungus</name>
    <name type="synonym">Lalaria deformans</name>
    <dbReference type="NCBI Taxonomy" id="1097556"/>
    <lineage>
        <taxon>Eukaryota</taxon>
        <taxon>Fungi</taxon>
        <taxon>Dikarya</taxon>
        <taxon>Ascomycota</taxon>
        <taxon>Taphrinomycotina</taxon>
        <taxon>Taphrinomycetes</taxon>
        <taxon>Taphrinales</taxon>
        <taxon>Taphrinaceae</taxon>
        <taxon>Taphrina</taxon>
    </lineage>
</organism>
<evidence type="ECO:0000313" key="11">
    <source>
        <dbReference type="Proteomes" id="UP000013776"/>
    </source>
</evidence>
<dbReference type="Pfam" id="PF00024">
    <property type="entry name" value="PAN_1"/>
    <property type="match status" value="1"/>
</dbReference>
<evidence type="ECO:0000256" key="2">
    <source>
        <dbReference type="ARBA" id="ARBA00006462"/>
    </source>
</evidence>
<dbReference type="EMBL" id="CAHR02000007">
    <property type="protein sequence ID" value="CCG85135.1"/>
    <property type="molecule type" value="Genomic_DNA"/>
</dbReference>
<evidence type="ECO:0000256" key="3">
    <source>
        <dbReference type="ARBA" id="ARBA00022692"/>
    </source>
</evidence>
<dbReference type="eggNOG" id="KOG2246">
    <property type="taxonomic scope" value="Eukaryota"/>
</dbReference>
<dbReference type="InterPro" id="IPR003609">
    <property type="entry name" value="Pan_app"/>
</dbReference>
<comment type="caution">
    <text evidence="10">The sequence shown here is derived from an EMBL/GenBank/DDBJ whole genome shotgun (WGS) entry which is preliminary data.</text>
</comment>
<feature type="compositionally biased region" description="Basic and acidic residues" evidence="7">
    <location>
        <begin position="174"/>
        <end position="266"/>
    </location>
</feature>
<evidence type="ECO:0000313" key="10">
    <source>
        <dbReference type="EMBL" id="CCG85135.1"/>
    </source>
</evidence>
<dbReference type="STRING" id="1097556.R4XL66"/>
<evidence type="ECO:0000256" key="8">
    <source>
        <dbReference type="SAM" id="SignalP"/>
    </source>
</evidence>
<dbReference type="AlphaFoldDB" id="R4XL66"/>
<dbReference type="Gene3D" id="3.50.4.10">
    <property type="entry name" value="Hepatocyte Growth Factor"/>
    <property type="match status" value="1"/>
</dbReference>
<accession>R4XL66</accession>
<dbReference type="PANTHER" id="PTHR23033">
    <property type="entry name" value="BETA1,3-GALACTOSYLTRANSFERASE"/>
    <property type="match status" value="1"/>
</dbReference>
<comment type="subcellular location">
    <subcellularLocation>
        <location evidence="1">Membrane</location>
        <topology evidence="1">Single-pass type II membrane protein</topology>
    </subcellularLocation>
</comment>
<feature type="region of interest" description="Disordered" evidence="7">
    <location>
        <begin position="49"/>
        <end position="72"/>
    </location>
</feature>
<evidence type="ECO:0000256" key="4">
    <source>
        <dbReference type="ARBA" id="ARBA00022968"/>
    </source>
</evidence>
<dbReference type="Gene3D" id="3.90.550.50">
    <property type="match status" value="1"/>
</dbReference>
<dbReference type="InterPro" id="IPR026050">
    <property type="entry name" value="C1GALT1/C1GALT1_chp1"/>
</dbReference>
<sequence length="680" mass="76787">MGMSFKLRVMGIVVMTFFIAWTMLRSTSEAETVTLGFPPNDNLHKAAPAPTVAKEKIPGKPSSSPPADNEFLSAKIDSGIPAAAHKAVADKAVSDKAVSDKAVSDKAVSNKDMSDKSLDKQAANSEKVPAALSTPLMTGPFGSRVPDTQGGVTRPDFVPVGKAAKLPEGTSKGDTAEAKDEDSANERAKAEPDAAKDKAEEKNIKDESGEKKDKGTDEVKDATQKAEEPEKPHKKTEAEMTEKEKEEEKKRKEKAAERRKHELEQKHNHMRDEKLKQFKADPEMQARFKVTPEDIGVILRTGDNVKHRLSGPLSTWASNRTSENTVFFSDKESKFQGWRLQDAIKPWLDRPAIKDTDAAKFWREHNTAESVVKPPTDGKKKRFDAWNLDALKFVSAAHLGYLQLREKRDFKWYIFADDDTYWHLPTLASLVSNLDYEDEYYMGGVSYFGIPFAHGGAGAVASAAAMKTRFVDHADTIVQYHDIGATAQYGDTNLARAFEAVDIFFDHSFRDMFNSESPFQRGLDRGLICQHVVTYHHLHVDYFPKLHERIKDLPVLTYMKVMSLASAEDKPITEYWRKHDWSYNLDIKDTGVAKDAKEMRDNNWSFTVPPKHKDIIDAQSCQEMCRDHRKCVAWTYIPDERTCLMSEWFRLGHTRKGCVSGVDAMQFTDWVEQCKPWWPQ</sequence>
<evidence type="ECO:0000259" key="9">
    <source>
        <dbReference type="Pfam" id="PF00024"/>
    </source>
</evidence>
<dbReference type="OrthoDB" id="414175at2759"/>
<dbReference type="VEuPathDB" id="FungiDB:TAPDE_000293"/>
<evidence type="ECO:0000256" key="5">
    <source>
        <dbReference type="ARBA" id="ARBA00022989"/>
    </source>
</evidence>